<evidence type="ECO:0000256" key="2">
    <source>
        <dbReference type="ARBA" id="ARBA00022737"/>
    </source>
</evidence>
<dbReference type="InterPro" id="IPR051746">
    <property type="entry name" value="Kelch_domain_containing_8"/>
</dbReference>
<dbReference type="PANTHER" id="PTHR46260:SF3">
    <property type="entry name" value="RING-TYPE DOMAIN-CONTAINING PROTEIN"/>
    <property type="match status" value="1"/>
</dbReference>
<dbReference type="InterPro" id="IPR008969">
    <property type="entry name" value="CarboxyPept-like_regulatory"/>
</dbReference>
<keyword evidence="2" id="KW-0677">Repeat</keyword>
<dbReference type="Gene3D" id="2.120.10.80">
    <property type="entry name" value="Kelch-type beta propeller"/>
    <property type="match status" value="1"/>
</dbReference>
<dbReference type="SUPFAM" id="SSF49464">
    <property type="entry name" value="Carboxypeptidase regulatory domain-like"/>
    <property type="match status" value="1"/>
</dbReference>
<reference evidence="5" key="1">
    <citation type="journal article" date="2019" name="Int. J. Syst. Evol. Microbiol.">
        <title>The Global Catalogue of Microorganisms (GCM) 10K type strain sequencing project: providing services to taxonomists for standard genome sequencing and annotation.</title>
        <authorList>
            <consortium name="The Broad Institute Genomics Platform"/>
            <consortium name="The Broad Institute Genome Sequencing Center for Infectious Disease"/>
            <person name="Wu L."/>
            <person name="Ma J."/>
        </authorList>
    </citation>
    <scope>NUCLEOTIDE SEQUENCE [LARGE SCALE GENOMIC DNA]</scope>
    <source>
        <strain evidence="5">JCM 15976</strain>
    </source>
</reference>
<evidence type="ECO:0000256" key="3">
    <source>
        <dbReference type="SAM" id="SignalP"/>
    </source>
</evidence>
<dbReference type="SMART" id="SM00612">
    <property type="entry name" value="Kelch"/>
    <property type="match status" value="2"/>
</dbReference>
<dbReference type="InterPro" id="IPR015915">
    <property type="entry name" value="Kelch-typ_b-propeller"/>
</dbReference>
<accession>A0ABP3UWA8</accession>
<keyword evidence="3" id="KW-0732">Signal</keyword>
<organism evidence="4 5">
    <name type="scientific">Gaetbulibacter jejuensis</name>
    <dbReference type="NCBI Taxonomy" id="584607"/>
    <lineage>
        <taxon>Bacteria</taxon>
        <taxon>Pseudomonadati</taxon>
        <taxon>Bacteroidota</taxon>
        <taxon>Flavobacteriia</taxon>
        <taxon>Flavobacteriales</taxon>
        <taxon>Flavobacteriaceae</taxon>
        <taxon>Gaetbulibacter</taxon>
    </lineage>
</organism>
<sequence length="451" mass="50992">MQKIALILFLLSISLHGQAIDGVVLDFNTKTPLESVSVIFKDGKTGTATNSSGQFRLKLKAKPSNKDSITFSAIGYSTIKVSVEDFHKNQNTILLKGKIEALDKVTVTSNIKLKPKISYEKIEPLSKGVYASSSIIINNNVYIIGGDVSHVEDINKRVFKQVSEIPEATISDFLKALRSNYTWEKYTDKIQVYNLDNETLTTLPSQLQERAYHKIVSVNDSIYVLGGKSLSVNRKREYLKNTIEVVDLNTTKIIEDETFPHQAINFTAIAYDRNIVIMGGSTKLKKNGDKIFTNESHIYNLDSGLWYELKNLTKPKETQGIIIGNTIYLIGGFNGKALKEIESYNLTLGEWTHEADLFFGIERPSLCNSNDTIYIFDDDNIFTYNTTAKTLKQFKIDLHLKESEMHYYNNALYIFGGYHVDEFSKVPSKKVYKISLKAFSSTKPIEAKIFK</sequence>
<proteinExistence type="predicted"/>
<gene>
    <name evidence="4" type="ORF">GCM10009431_14360</name>
</gene>
<feature type="chain" id="PRO_5045352990" evidence="3">
    <location>
        <begin position="20"/>
        <end position="451"/>
    </location>
</feature>
<feature type="signal peptide" evidence="3">
    <location>
        <begin position="1"/>
        <end position="19"/>
    </location>
</feature>
<keyword evidence="5" id="KW-1185">Reference proteome</keyword>
<dbReference type="PANTHER" id="PTHR46260">
    <property type="entry name" value="RING-TYPE DOMAIN-CONTAINING PROTEIN"/>
    <property type="match status" value="1"/>
</dbReference>
<evidence type="ECO:0000313" key="5">
    <source>
        <dbReference type="Proteomes" id="UP001500736"/>
    </source>
</evidence>
<protein>
    <submittedName>
        <fullName evidence="4">Carboxypeptidase-like regulatory domain-containing protein</fullName>
    </submittedName>
</protein>
<dbReference type="Pfam" id="PF13715">
    <property type="entry name" value="CarbopepD_reg_2"/>
    <property type="match status" value="1"/>
</dbReference>
<dbReference type="SUPFAM" id="SSF117281">
    <property type="entry name" value="Kelch motif"/>
    <property type="match status" value="1"/>
</dbReference>
<dbReference type="Gene3D" id="2.60.40.1120">
    <property type="entry name" value="Carboxypeptidase-like, regulatory domain"/>
    <property type="match status" value="1"/>
</dbReference>
<keyword evidence="1" id="KW-0880">Kelch repeat</keyword>
<evidence type="ECO:0000256" key="1">
    <source>
        <dbReference type="ARBA" id="ARBA00022441"/>
    </source>
</evidence>
<dbReference type="Proteomes" id="UP001500736">
    <property type="component" value="Unassembled WGS sequence"/>
</dbReference>
<dbReference type="InterPro" id="IPR006652">
    <property type="entry name" value="Kelch_1"/>
</dbReference>
<evidence type="ECO:0000313" key="4">
    <source>
        <dbReference type="EMBL" id="GAA0742394.1"/>
    </source>
</evidence>
<name>A0ABP3UWA8_9FLAO</name>
<dbReference type="RefSeq" id="WP_343797017.1">
    <property type="nucleotide sequence ID" value="NZ_BAAAGF010000002.1"/>
</dbReference>
<comment type="caution">
    <text evidence="4">The sequence shown here is derived from an EMBL/GenBank/DDBJ whole genome shotgun (WGS) entry which is preliminary data.</text>
</comment>
<dbReference type="Pfam" id="PF24681">
    <property type="entry name" value="Kelch_KLHDC2_KLHL20_DRC7"/>
    <property type="match status" value="1"/>
</dbReference>
<dbReference type="EMBL" id="BAAAGF010000002">
    <property type="protein sequence ID" value="GAA0742394.1"/>
    <property type="molecule type" value="Genomic_DNA"/>
</dbReference>